<proteinExistence type="predicted"/>
<organism evidence="2 3">
    <name type="scientific">Chromobacterium aquaticum</name>
    <dbReference type="NCBI Taxonomy" id="467180"/>
    <lineage>
        <taxon>Bacteria</taxon>
        <taxon>Pseudomonadati</taxon>
        <taxon>Pseudomonadota</taxon>
        <taxon>Betaproteobacteria</taxon>
        <taxon>Neisseriales</taxon>
        <taxon>Chromobacteriaceae</taxon>
        <taxon>Chromobacterium</taxon>
    </lineage>
</organism>
<keyword evidence="1" id="KW-0732">Signal</keyword>
<dbReference type="EMBL" id="JBHSEK010000021">
    <property type="protein sequence ID" value="MFC4492139.1"/>
    <property type="molecule type" value="Genomic_DNA"/>
</dbReference>
<dbReference type="Proteomes" id="UP001595999">
    <property type="component" value="Unassembled WGS sequence"/>
</dbReference>
<feature type="chain" id="PRO_5046989115" evidence="1">
    <location>
        <begin position="20"/>
        <end position="117"/>
    </location>
</feature>
<feature type="signal peptide" evidence="1">
    <location>
        <begin position="1"/>
        <end position="19"/>
    </location>
</feature>
<protein>
    <submittedName>
        <fullName evidence="2">Uncharacterized protein</fullName>
    </submittedName>
</protein>
<evidence type="ECO:0000313" key="3">
    <source>
        <dbReference type="Proteomes" id="UP001595999"/>
    </source>
</evidence>
<evidence type="ECO:0000256" key="1">
    <source>
        <dbReference type="SAM" id="SignalP"/>
    </source>
</evidence>
<reference evidence="3" key="1">
    <citation type="journal article" date="2019" name="Int. J. Syst. Evol. Microbiol.">
        <title>The Global Catalogue of Microorganisms (GCM) 10K type strain sequencing project: providing services to taxonomists for standard genome sequencing and annotation.</title>
        <authorList>
            <consortium name="The Broad Institute Genomics Platform"/>
            <consortium name="The Broad Institute Genome Sequencing Center for Infectious Disease"/>
            <person name="Wu L."/>
            <person name="Ma J."/>
        </authorList>
    </citation>
    <scope>NUCLEOTIDE SEQUENCE [LARGE SCALE GENOMIC DNA]</scope>
    <source>
        <strain evidence="3">CGMCC 4.7608</strain>
    </source>
</reference>
<evidence type="ECO:0000313" key="2">
    <source>
        <dbReference type="EMBL" id="MFC4492139.1"/>
    </source>
</evidence>
<dbReference type="RefSeq" id="WP_231463788.1">
    <property type="nucleotide sequence ID" value="NZ_JAJOHW010000109.1"/>
</dbReference>
<gene>
    <name evidence="2" type="ORF">ACFO0R_21210</name>
</gene>
<comment type="caution">
    <text evidence="2">The sequence shown here is derived from an EMBL/GenBank/DDBJ whole genome shotgun (WGS) entry which is preliminary data.</text>
</comment>
<name>A0ABV8ZXW9_9NEIS</name>
<keyword evidence="3" id="KW-1185">Reference proteome</keyword>
<accession>A0ABV8ZXW9</accession>
<sequence length="117" mass="13047">MKKRLALCLAGVLVWPAWAANPQPPKTVPIKQGMAYAKARKLILKAGWEPIHAVNGEACGYGEKLCKKFPEIESCSADGYCKMFFKNEWDMMLVLITLGDMDAKGENAQIESWSLKK</sequence>